<evidence type="ECO:0000313" key="3">
    <source>
        <dbReference type="Proteomes" id="UP000245412"/>
    </source>
</evidence>
<protein>
    <submittedName>
        <fullName evidence="2">Uncharacterized protein</fullName>
    </submittedName>
</protein>
<dbReference type="RefSeq" id="WP_109748841.1">
    <property type="nucleotide sequence ID" value="NZ_CABJAT010000005.1"/>
</dbReference>
<evidence type="ECO:0000313" key="2">
    <source>
        <dbReference type="EMBL" id="PWJ71998.1"/>
    </source>
</evidence>
<feature type="coiled-coil region" evidence="1">
    <location>
        <begin position="6"/>
        <end position="47"/>
    </location>
</feature>
<reference evidence="2 3" key="1">
    <citation type="submission" date="2018-05" db="EMBL/GenBank/DDBJ databases">
        <authorList>
            <person name="Goeker M."/>
            <person name="Huntemann M."/>
            <person name="Clum A."/>
            <person name="Pillay M."/>
            <person name="Palaniappan K."/>
            <person name="Varghese N."/>
            <person name="Mikhailova N."/>
            <person name="Stamatis D."/>
            <person name="Reddy T."/>
            <person name="Daum C."/>
            <person name="Shapiro N."/>
            <person name="Ivanova N."/>
            <person name="Kyrpides N."/>
            <person name="Woyke T."/>
        </authorList>
    </citation>
    <scope>NUCLEOTIDE SEQUENCE [LARGE SCALE GENOMIC DNA]</scope>
    <source>
        <strain evidence="2 3">DSM 26524</strain>
    </source>
</reference>
<proteinExistence type="predicted"/>
<dbReference type="Proteomes" id="UP000245412">
    <property type="component" value="Unassembled WGS sequence"/>
</dbReference>
<organism evidence="2 3">
    <name type="scientific">Murimonas intestini</name>
    <dbReference type="NCBI Taxonomy" id="1337051"/>
    <lineage>
        <taxon>Bacteria</taxon>
        <taxon>Bacillati</taxon>
        <taxon>Bacillota</taxon>
        <taxon>Clostridia</taxon>
        <taxon>Lachnospirales</taxon>
        <taxon>Lachnospiraceae</taxon>
        <taxon>Murimonas</taxon>
    </lineage>
</organism>
<name>A0AB73SXE7_9FIRM</name>
<comment type="caution">
    <text evidence="2">The sequence shown here is derived from an EMBL/GenBank/DDBJ whole genome shotgun (WGS) entry which is preliminary data.</text>
</comment>
<keyword evidence="3" id="KW-1185">Reference proteome</keyword>
<keyword evidence="1" id="KW-0175">Coiled coil</keyword>
<dbReference type="EMBL" id="QGGY01000026">
    <property type="protein sequence ID" value="PWJ71998.1"/>
    <property type="molecule type" value="Genomic_DNA"/>
</dbReference>
<gene>
    <name evidence="2" type="ORF">C7383_12611</name>
</gene>
<dbReference type="AlphaFoldDB" id="A0AB73SXE7"/>
<evidence type="ECO:0000256" key="1">
    <source>
        <dbReference type="SAM" id="Coils"/>
    </source>
</evidence>
<sequence length="77" mass="8965">MARGQRRSIDTQIEMLDAQIEKAQKKLEDLLEQKENLENQKREEEIGKLYDMMMASERSFDEVEQFLLGPSSESSIA</sequence>
<accession>A0AB73SXE7</accession>